<evidence type="ECO:0000256" key="4">
    <source>
        <dbReference type="ARBA" id="ARBA00022723"/>
    </source>
</evidence>
<keyword evidence="3" id="KW-0001">2Fe-2S</keyword>
<keyword evidence="7" id="KW-0411">Iron-sulfur</keyword>
<keyword evidence="5 12" id="KW-0560">Oxidoreductase</keyword>
<dbReference type="InterPro" id="IPR001433">
    <property type="entry name" value="OxRdtase_FAD/NAD-bd"/>
</dbReference>
<evidence type="ECO:0000313" key="12">
    <source>
        <dbReference type="EMBL" id="WLF52442.1"/>
    </source>
</evidence>
<evidence type="ECO:0000259" key="9">
    <source>
        <dbReference type="PROSITE" id="PS51384"/>
    </source>
</evidence>
<dbReference type="GO" id="GO:0046872">
    <property type="term" value="F:metal ion binding"/>
    <property type="evidence" value="ECO:0007669"/>
    <property type="project" value="UniProtKB-KW"/>
</dbReference>
<dbReference type="CDD" id="cd00207">
    <property type="entry name" value="fer2"/>
    <property type="match status" value="1"/>
</dbReference>
<proteinExistence type="predicted"/>
<evidence type="ECO:0000256" key="1">
    <source>
        <dbReference type="ARBA" id="ARBA00001974"/>
    </source>
</evidence>
<evidence type="ECO:0000259" key="8">
    <source>
        <dbReference type="PROSITE" id="PS51085"/>
    </source>
</evidence>
<dbReference type="Gene3D" id="3.10.20.30">
    <property type="match status" value="1"/>
</dbReference>
<name>A0AAX3YSR1_RHOOP</name>
<dbReference type="PROSITE" id="PS00197">
    <property type="entry name" value="2FE2S_FER_1"/>
    <property type="match status" value="1"/>
</dbReference>
<organism evidence="12 14">
    <name type="scientific">Rhodococcus opacus</name>
    <name type="common">Nocardia opaca</name>
    <dbReference type="NCBI Taxonomy" id="37919"/>
    <lineage>
        <taxon>Bacteria</taxon>
        <taxon>Bacillati</taxon>
        <taxon>Actinomycetota</taxon>
        <taxon>Actinomycetes</taxon>
        <taxon>Mycobacteriales</taxon>
        <taxon>Nocardiaceae</taxon>
        <taxon>Rhodococcus</taxon>
    </lineage>
</organism>
<keyword evidence="13" id="KW-1185">Reference proteome</keyword>
<evidence type="ECO:0000313" key="11">
    <source>
        <dbReference type="EMBL" id="WLF51761.1"/>
    </source>
</evidence>
<dbReference type="AlphaFoldDB" id="A0AAX3YSR1"/>
<dbReference type="InterPro" id="IPR039261">
    <property type="entry name" value="FNR_nucleotide-bd"/>
</dbReference>
<accession>A0AAX3YSR1</accession>
<evidence type="ECO:0000313" key="13">
    <source>
        <dbReference type="Proteomes" id="UP001066327"/>
    </source>
</evidence>
<dbReference type="InterPro" id="IPR017938">
    <property type="entry name" value="Riboflavin_synthase-like_b-brl"/>
</dbReference>
<dbReference type="EMBL" id="CP130956">
    <property type="protein sequence ID" value="WLF52442.1"/>
    <property type="molecule type" value="Genomic_DNA"/>
</dbReference>
<geneLocation type="plasmid" evidence="12 14">
    <name>pRho-VOC14-L</name>
</geneLocation>
<dbReference type="InterPro" id="IPR036010">
    <property type="entry name" value="2Fe-2S_ferredoxin-like_sf"/>
</dbReference>
<feature type="domain" description="FAD-binding FR-type" evidence="9">
    <location>
        <begin position="1"/>
        <end position="102"/>
    </location>
</feature>
<dbReference type="PANTHER" id="PTHR47354">
    <property type="entry name" value="NADH OXIDOREDUCTASE HCR"/>
    <property type="match status" value="1"/>
</dbReference>
<dbReference type="CDD" id="cd06185">
    <property type="entry name" value="PDR_like"/>
    <property type="match status" value="1"/>
</dbReference>
<dbReference type="Proteomes" id="UP001231166">
    <property type="component" value="Plasmid pRho-VOC14-L"/>
</dbReference>
<dbReference type="PANTHER" id="PTHR47354:SF1">
    <property type="entry name" value="CARNITINE MONOOXYGENASE REDUCTASE SUBUNIT"/>
    <property type="match status" value="1"/>
</dbReference>
<dbReference type="InterPro" id="IPR012675">
    <property type="entry name" value="Beta-grasp_dom_sf"/>
</dbReference>
<dbReference type="PROSITE" id="PS51085">
    <property type="entry name" value="2FE2S_FER_2"/>
    <property type="match status" value="1"/>
</dbReference>
<dbReference type="Pfam" id="PF00111">
    <property type="entry name" value="Fer2"/>
    <property type="match status" value="1"/>
</dbReference>
<dbReference type="Proteomes" id="UP001066327">
    <property type="component" value="Unassembled WGS sequence"/>
</dbReference>
<evidence type="ECO:0000313" key="14">
    <source>
        <dbReference type="Proteomes" id="UP001231166"/>
    </source>
</evidence>
<dbReference type="Gene3D" id="3.40.50.80">
    <property type="entry name" value="Nucleotide-binding domain of ferredoxin-NADP reductase (FNR) module"/>
    <property type="match status" value="1"/>
</dbReference>
<dbReference type="PRINTS" id="PR00409">
    <property type="entry name" value="PHDIOXRDTASE"/>
</dbReference>
<dbReference type="EMBL" id="JAPWIS010000030">
    <property type="protein sequence ID" value="MCZ4589261.1"/>
    <property type="molecule type" value="Genomic_DNA"/>
</dbReference>
<dbReference type="SUPFAM" id="SSF54292">
    <property type="entry name" value="2Fe-2S ferredoxin-like"/>
    <property type="match status" value="1"/>
</dbReference>
<dbReference type="SUPFAM" id="SSF63380">
    <property type="entry name" value="Riboflavin synthase domain-like"/>
    <property type="match status" value="1"/>
</dbReference>
<dbReference type="GO" id="GO:0051537">
    <property type="term" value="F:2 iron, 2 sulfur cluster binding"/>
    <property type="evidence" value="ECO:0007669"/>
    <property type="project" value="UniProtKB-KW"/>
</dbReference>
<keyword evidence="4" id="KW-0479">Metal-binding</keyword>
<evidence type="ECO:0000256" key="2">
    <source>
        <dbReference type="ARBA" id="ARBA00022630"/>
    </source>
</evidence>
<dbReference type="EMBL" id="CP130956">
    <property type="protein sequence ID" value="WLF51761.1"/>
    <property type="molecule type" value="Genomic_DNA"/>
</dbReference>
<keyword evidence="12" id="KW-0614">Plasmid</keyword>
<evidence type="ECO:0000256" key="3">
    <source>
        <dbReference type="ARBA" id="ARBA00022714"/>
    </source>
</evidence>
<reference evidence="12" key="2">
    <citation type="submission" date="2023-07" db="EMBL/GenBank/DDBJ databases">
        <title>Genomic analysis of Rhodococcus opacus VOC-14 with glycol ethers degradation activity.</title>
        <authorList>
            <person name="Narkevich D.A."/>
            <person name="Hlushen A.M."/>
            <person name="Akhremchuk A.E."/>
            <person name="Sikolenko M.A."/>
            <person name="Valentovich L.N."/>
        </authorList>
    </citation>
    <scope>NUCLEOTIDE SEQUENCE</scope>
    <source>
        <strain evidence="12">VOC-14</strain>
        <plasmid evidence="12">pRho-VOC14-L</plasmid>
    </source>
</reference>
<evidence type="ECO:0000256" key="6">
    <source>
        <dbReference type="ARBA" id="ARBA00023004"/>
    </source>
</evidence>
<evidence type="ECO:0000256" key="5">
    <source>
        <dbReference type="ARBA" id="ARBA00023002"/>
    </source>
</evidence>
<dbReference type="Gene3D" id="2.40.30.10">
    <property type="entry name" value="Translation factors"/>
    <property type="match status" value="1"/>
</dbReference>
<dbReference type="InterPro" id="IPR001041">
    <property type="entry name" value="2Fe-2S_ferredoxin-type"/>
</dbReference>
<keyword evidence="6" id="KW-0408">Iron</keyword>
<evidence type="ECO:0000256" key="7">
    <source>
        <dbReference type="ARBA" id="ARBA00023014"/>
    </source>
</evidence>
<reference evidence="10" key="1">
    <citation type="submission" date="2022-12" db="EMBL/GenBank/DDBJ databases">
        <authorList>
            <person name="Krivoruchko A.V."/>
            <person name="Elkin A."/>
        </authorList>
    </citation>
    <scope>NUCLEOTIDE SEQUENCE</scope>
    <source>
        <strain evidence="10">IEGM 249</strain>
    </source>
</reference>
<dbReference type="InterPro" id="IPR006058">
    <property type="entry name" value="2Fe2S_fd_BS"/>
</dbReference>
<dbReference type="EC" id="1.-.-.-" evidence="12"/>
<comment type="cofactor">
    <cofactor evidence="1">
        <name>FAD</name>
        <dbReference type="ChEBI" id="CHEBI:57692"/>
    </cofactor>
</comment>
<evidence type="ECO:0000313" key="10">
    <source>
        <dbReference type="EMBL" id="MCZ4589261.1"/>
    </source>
</evidence>
<dbReference type="Pfam" id="PF00175">
    <property type="entry name" value="NAD_binding_1"/>
    <property type="match status" value="1"/>
</dbReference>
<protein>
    <submittedName>
        <fullName evidence="12">PDR/VanB family oxidoreductase</fullName>
        <ecNumber evidence="12">1.-.-.-</ecNumber>
    </submittedName>
</protein>
<sequence length="313" mass="34159">MNLDLRVVERRTVADGIVELALEADSGDALPRWEPGSHIDLHVGNGLIRQYSLTGFGVADTRWVISVLREPNSRGGSVSVHDSLAEQSSVTVSAPRNHFPLAEGVAVQFVAGGIGITPLIPMIMQLEREGRDWKLFYAGRSRASMAYLDELAQFGDRVQIWPDDERGMPDIEQLVTATDPQTIIYSCGPEGLLATLEDLCTAGPVKRTLRTERFVAKEIERDGPDHDIDVEFAQSGITVTVPADRTILSVAEENGIDILSSCNEGTCGTCETPVLEGIPDHRDSVLTDDERECGQTMMLCVSRARSVSLRLDA</sequence>
<dbReference type="RefSeq" id="WP_269592468.1">
    <property type="nucleotide sequence ID" value="NZ_CP130956.1"/>
</dbReference>
<keyword evidence="2" id="KW-0285">Flavoprotein</keyword>
<dbReference type="GO" id="GO:0016491">
    <property type="term" value="F:oxidoreductase activity"/>
    <property type="evidence" value="ECO:0007669"/>
    <property type="project" value="UniProtKB-KW"/>
</dbReference>
<gene>
    <name evidence="10" type="ORF">O4328_37405</name>
    <name evidence="11" type="ORF">Q5707_40480</name>
    <name evidence="12" type="ORF">Q5707_44515</name>
</gene>
<dbReference type="InterPro" id="IPR050415">
    <property type="entry name" value="MRET"/>
</dbReference>
<dbReference type="InterPro" id="IPR017927">
    <property type="entry name" value="FAD-bd_FR_type"/>
</dbReference>
<feature type="domain" description="2Fe-2S ferredoxin-type" evidence="8">
    <location>
        <begin position="226"/>
        <end position="313"/>
    </location>
</feature>
<dbReference type="SUPFAM" id="SSF52343">
    <property type="entry name" value="Ferredoxin reductase-like, C-terminal NADP-linked domain"/>
    <property type="match status" value="1"/>
</dbReference>
<dbReference type="PROSITE" id="PS51384">
    <property type="entry name" value="FAD_FR"/>
    <property type="match status" value="1"/>
</dbReference>